<name>A0A4R9JSU4_9LEPT</name>
<keyword evidence="3" id="KW-1133">Transmembrane helix</keyword>
<sequence length="282" mass="32903">MLNLRIIPLKRIFKFIFFILLILFLNSFIWERYYVRFPVYEIESTKIPKSFDGYKIAVVSDLHYGFLNPEFWIRYVIESTNHQNPDLIVGLGDYVKKRNFDEELLSVWKLLPLLKAKDKEVFVNGNHDHWANHLLSLRLLEESQKSIRNQTIEIKRGDEKIILGGLGDFWEDHIPIDQIFQHSDPKQFRIAIAHNPESADSTHRESIDLFITGHTHGGQVRIPFLQLSPVLPVQNKNYDLGIQHSILNEMVFISAGIGWSILPIRFNCPSEVPILILRHKKG</sequence>
<proteinExistence type="predicted"/>
<dbReference type="AlphaFoldDB" id="A0A4R9JSU4"/>
<dbReference type="PANTHER" id="PTHR31302:SF31">
    <property type="entry name" value="PHOSPHODIESTERASE YAEI"/>
    <property type="match status" value="1"/>
</dbReference>
<keyword evidence="2 5" id="KW-0378">Hydrolase</keyword>
<reference evidence="5" key="1">
    <citation type="journal article" date="2019" name="PLoS Negl. Trop. Dis.">
        <title>Revisiting the worldwide diversity of Leptospira species in the environment.</title>
        <authorList>
            <person name="Vincent A.T."/>
            <person name="Schiettekatte O."/>
            <person name="Bourhy P."/>
            <person name="Veyrier F.J."/>
            <person name="Picardeau M."/>
        </authorList>
    </citation>
    <scope>NUCLEOTIDE SEQUENCE [LARGE SCALE GENOMIC DNA]</scope>
    <source>
        <strain evidence="5">201702454</strain>
    </source>
</reference>
<gene>
    <name evidence="5" type="ORF">EHQ59_07010</name>
</gene>
<dbReference type="InterPro" id="IPR004843">
    <property type="entry name" value="Calcineurin-like_PHP"/>
</dbReference>
<dbReference type="OrthoDB" id="9780884at2"/>
<dbReference type="Proteomes" id="UP000297609">
    <property type="component" value="Unassembled WGS sequence"/>
</dbReference>
<evidence type="ECO:0000256" key="2">
    <source>
        <dbReference type="ARBA" id="ARBA00022801"/>
    </source>
</evidence>
<dbReference type="GO" id="GO:0016020">
    <property type="term" value="C:membrane"/>
    <property type="evidence" value="ECO:0007669"/>
    <property type="project" value="GOC"/>
</dbReference>
<dbReference type="GO" id="GO:0046872">
    <property type="term" value="F:metal ion binding"/>
    <property type="evidence" value="ECO:0007669"/>
    <property type="project" value="UniProtKB-KW"/>
</dbReference>
<evidence type="ECO:0000313" key="6">
    <source>
        <dbReference type="Proteomes" id="UP000297609"/>
    </source>
</evidence>
<dbReference type="InterPro" id="IPR051158">
    <property type="entry name" value="Metallophosphoesterase_sf"/>
</dbReference>
<feature type="domain" description="Calcineurin-like phosphoesterase" evidence="4">
    <location>
        <begin position="55"/>
        <end position="217"/>
    </location>
</feature>
<protein>
    <submittedName>
        <fullName evidence="5">Phosphohydrolase</fullName>
    </submittedName>
</protein>
<dbReference type="PANTHER" id="PTHR31302">
    <property type="entry name" value="TRANSMEMBRANE PROTEIN WITH METALLOPHOSPHOESTERASE DOMAIN-RELATED"/>
    <property type="match status" value="1"/>
</dbReference>
<evidence type="ECO:0000256" key="3">
    <source>
        <dbReference type="SAM" id="Phobius"/>
    </source>
</evidence>
<dbReference type="Pfam" id="PF00149">
    <property type="entry name" value="Metallophos"/>
    <property type="match status" value="1"/>
</dbReference>
<dbReference type="GO" id="GO:0009245">
    <property type="term" value="P:lipid A biosynthetic process"/>
    <property type="evidence" value="ECO:0007669"/>
    <property type="project" value="TreeGrafter"/>
</dbReference>
<dbReference type="SUPFAM" id="SSF56300">
    <property type="entry name" value="Metallo-dependent phosphatases"/>
    <property type="match status" value="1"/>
</dbReference>
<feature type="transmembrane region" description="Helical" evidence="3">
    <location>
        <begin position="12"/>
        <end position="30"/>
    </location>
</feature>
<dbReference type="GO" id="GO:0008758">
    <property type="term" value="F:UDP-2,3-diacylglucosamine hydrolase activity"/>
    <property type="evidence" value="ECO:0007669"/>
    <property type="project" value="TreeGrafter"/>
</dbReference>
<organism evidence="5 6">
    <name type="scientific">Leptospira kemamanensis</name>
    <dbReference type="NCBI Taxonomy" id="2484942"/>
    <lineage>
        <taxon>Bacteria</taxon>
        <taxon>Pseudomonadati</taxon>
        <taxon>Spirochaetota</taxon>
        <taxon>Spirochaetia</taxon>
        <taxon>Leptospirales</taxon>
        <taxon>Leptospiraceae</taxon>
        <taxon>Leptospira</taxon>
    </lineage>
</organism>
<keyword evidence="3" id="KW-0472">Membrane</keyword>
<dbReference type="EMBL" id="RQGG01000018">
    <property type="protein sequence ID" value="TGL54380.1"/>
    <property type="molecule type" value="Genomic_DNA"/>
</dbReference>
<keyword evidence="3" id="KW-0812">Transmembrane</keyword>
<dbReference type="InterPro" id="IPR029052">
    <property type="entry name" value="Metallo-depent_PP-like"/>
</dbReference>
<keyword evidence="1" id="KW-0479">Metal-binding</keyword>
<evidence type="ECO:0000313" key="5">
    <source>
        <dbReference type="EMBL" id="TGL54380.1"/>
    </source>
</evidence>
<keyword evidence="6" id="KW-1185">Reference proteome</keyword>
<dbReference type="RefSeq" id="WP_135618683.1">
    <property type="nucleotide sequence ID" value="NZ_RQGG01000018.1"/>
</dbReference>
<accession>A0A4R9JSU4</accession>
<evidence type="ECO:0000259" key="4">
    <source>
        <dbReference type="Pfam" id="PF00149"/>
    </source>
</evidence>
<dbReference type="Gene3D" id="3.60.21.10">
    <property type="match status" value="1"/>
</dbReference>
<comment type="caution">
    <text evidence="5">The sequence shown here is derived from an EMBL/GenBank/DDBJ whole genome shotgun (WGS) entry which is preliminary data.</text>
</comment>
<evidence type="ECO:0000256" key="1">
    <source>
        <dbReference type="ARBA" id="ARBA00022723"/>
    </source>
</evidence>